<comment type="caution">
    <text evidence="1">The sequence shown here is derived from an EMBL/GenBank/DDBJ whole genome shotgun (WGS) entry which is preliminary data.</text>
</comment>
<dbReference type="Proteomes" id="UP001211065">
    <property type="component" value="Unassembled WGS sequence"/>
</dbReference>
<evidence type="ECO:0000313" key="2">
    <source>
        <dbReference type="Proteomes" id="UP001211065"/>
    </source>
</evidence>
<proteinExistence type="predicted"/>
<evidence type="ECO:0000313" key="1">
    <source>
        <dbReference type="EMBL" id="KAJ3216132.1"/>
    </source>
</evidence>
<gene>
    <name evidence="1" type="ORF">HK099_006004</name>
</gene>
<sequence>MLSTISESFFKTKNTLKLKVNLKSHSDANLHSTELSKRNCIFSPTRKASIKDAHSIPTNIFHTIIPTKNSSNQSESLNFLNLPAEIQADIAMLSGFFGAIAMRGTCKKLFELLNNRRSWYSYTRSRILKQKSMEILSSVDEIVNTVTIVTKIHTFDHLIFGEWKKSLDSEENPTIFFEHRAFSDKYGGLKINLSKGGLINDSDFFDHRESLPCYVEYVKNQMSEVETENGFFQEQVVPSTIGGIRVDHSCEKCEGYDLKEPFNSIFIFDQIPSNLNWKNDGFTYVHEFKDKSRKLVFNVIPYKNTAGFTNLEELPWVTVNSIRINDRKLNSHQFELFKRLANGA</sequence>
<protein>
    <submittedName>
        <fullName evidence="1">Uncharacterized protein</fullName>
    </submittedName>
</protein>
<dbReference type="AlphaFoldDB" id="A0AAD5U0D5"/>
<reference evidence="1" key="1">
    <citation type="submission" date="2020-05" db="EMBL/GenBank/DDBJ databases">
        <title>Phylogenomic resolution of chytrid fungi.</title>
        <authorList>
            <person name="Stajich J.E."/>
            <person name="Amses K."/>
            <person name="Simmons R."/>
            <person name="Seto K."/>
            <person name="Myers J."/>
            <person name="Bonds A."/>
            <person name="Quandt C.A."/>
            <person name="Barry K."/>
            <person name="Liu P."/>
            <person name="Grigoriev I."/>
            <person name="Longcore J.E."/>
            <person name="James T.Y."/>
        </authorList>
    </citation>
    <scope>NUCLEOTIDE SEQUENCE</scope>
    <source>
        <strain evidence="1">JEL0476</strain>
    </source>
</reference>
<organism evidence="1 2">
    <name type="scientific">Clydaea vesicula</name>
    <dbReference type="NCBI Taxonomy" id="447962"/>
    <lineage>
        <taxon>Eukaryota</taxon>
        <taxon>Fungi</taxon>
        <taxon>Fungi incertae sedis</taxon>
        <taxon>Chytridiomycota</taxon>
        <taxon>Chytridiomycota incertae sedis</taxon>
        <taxon>Chytridiomycetes</taxon>
        <taxon>Lobulomycetales</taxon>
        <taxon>Lobulomycetaceae</taxon>
        <taxon>Clydaea</taxon>
    </lineage>
</organism>
<dbReference type="EMBL" id="JADGJW010000496">
    <property type="protein sequence ID" value="KAJ3216132.1"/>
    <property type="molecule type" value="Genomic_DNA"/>
</dbReference>
<accession>A0AAD5U0D5</accession>
<keyword evidence="2" id="KW-1185">Reference proteome</keyword>
<name>A0AAD5U0D5_9FUNG</name>